<evidence type="ECO:0000313" key="2">
    <source>
        <dbReference type="Proteomes" id="UP001430953"/>
    </source>
</evidence>
<gene>
    <name evidence="1" type="ORF">PUN28_015416</name>
</gene>
<dbReference type="EMBL" id="JADYXP020000017">
    <property type="protein sequence ID" value="KAL0106869.1"/>
    <property type="molecule type" value="Genomic_DNA"/>
</dbReference>
<dbReference type="AlphaFoldDB" id="A0AAW2ESZ0"/>
<accession>A0AAW2ESZ0</accession>
<organism evidence="1 2">
    <name type="scientific">Cardiocondyla obscurior</name>
    <dbReference type="NCBI Taxonomy" id="286306"/>
    <lineage>
        <taxon>Eukaryota</taxon>
        <taxon>Metazoa</taxon>
        <taxon>Ecdysozoa</taxon>
        <taxon>Arthropoda</taxon>
        <taxon>Hexapoda</taxon>
        <taxon>Insecta</taxon>
        <taxon>Pterygota</taxon>
        <taxon>Neoptera</taxon>
        <taxon>Endopterygota</taxon>
        <taxon>Hymenoptera</taxon>
        <taxon>Apocrita</taxon>
        <taxon>Aculeata</taxon>
        <taxon>Formicoidea</taxon>
        <taxon>Formicidae</taxon>
        <taxon>Myrmicinae</taxon>
        <taxon>Cardiocondyla</taxon>
    </lineage>
</organism>
<dbReference type="Proteomes" id="UP001430953">
    <property type="component" value="Unassembled WGS sequence"/>
</dbReference>
<name>A0AAW2ESZ0_9HYME</name>
<sequence>MSENDCYSGRCRRCELSKCGYTRNSKKIRNDWSVPLAIDRSEHIRRNSNRQKERERERSIDRINQYYPTRVDLILLNKVNALDQNPRFRWEIKIPRHPATIVFISTDNEPYRAESYSQHAFLNCNRRRSWSSRGSRKGHDR</sequence>
<comment type="caution">
    <text evidence="1">The sequence shown here is derived from an EMBL/GenBank/DDBJ whole genome shotgun (WGS) entry which is preliminary data.</text>
</comment>
<protein>
    <submittedName>
        <fullName evidence="1">Uncharacterized protein</fullName>
    </submittedName>
</protein>
<reference evidence="1 2" key="1">
    <citation type="submission" date="2023-03" db="EMBL/GenBank/DDBJ databases">
        <title>High recombination rates correlate with genetic variation in Cardiocondyla obscurior ants.</title>
        <authorList>
            <person name="Errbii M."/>
        </authorList>
    </citation>
    <scope>NUCLEOTIDE SEQUENCE [LARGE SCALE GENOMIC DNA]</scope>
    <source>
        <strain evidence="1">Alpha-2009</strain>
        <tissue evidence="1">Whole body</tissue>
    </source>
</reference>
<keyword evidence="2" id="KW-1185">Reference proteome</keyword>
<proteinExistence type="predicted"/>
<evidence type="ECO:0000313" key="1">
    <source>
        <dbReference type="EMBL" id="KAL0106869.1"/>
    </source>
</evidence>